<gene>
    <name evidence="2" type="ORF">BHS09_26675</name>
</gene>
<dbReference type="InterPro" id="IPR051531">
    <property type="entry name" value="N-acetyltransferase"/>
</dbReference>
<dbReference type="EMBL" id="CP017174">
    <property type="protein sequence ID" value="QDE70268.1"/>
    <property type="molecule type" value="Genomic_DNA"/>
</dbReference>
<dbReference type="PANTHER" id="PTHR43792">
    <property type="entry name" value="GNAT FAMILY, PUTATIVE (AFU_ORTHOLOGUE AFUA_3G00765)-RELATED-RELATED"/>
    <property type="match status" value="1"/>
</dbReference>
<dbReference type="GO" id="GO:0016747">
    <property type="term" value="F:acyltransferase activity, transferring groups other than amino-acyl groups"/>
    <property type="evidence" value="ECO:0007669"/>
    <property type="project" value="InterPro"/>
</dbReference>
<dbReference type="PANTHER" id="PTHR43792:SF16">
    <property type="entry name" value="N-ACETYLTRANSFERASE DOMAIN-CONTAINING PROTEIN"/>
    <property type="match status" value="1"/>
</dbReference>
<protein>
    <submittedName>
        <fullName evidence="2">GNAT family N-acetyltransferase</fullName>
    </submittedName>
</protein>
<organism evidence="2 3">
    <name type="scientific">Myxococcus xanthus</name>
    <dbReference type="NCBI Taxonomy" id="34"/>
    <lineage>
        <taxon>Bacteria</taxon>
        <taxon>Pseudomonadati</taxon>
        <taxon>Myxococcota</taxon>
        <taxon>Myxococcia</taxon>
        <taxon>Myxococcales</taxon>
        <taxon>Cystobacterineae</taxon>
        <taxon>Myxococcaceae</taxon>
        <taxon>Myxococcus</taxon>
    </lineage>
</organism>
<dbReference type="InterPro" id="IPR016181">
    <property type="entry name" value="Acyl_CoA_acyltransferase"/>
</dbReference>
<dbReference type="InterPro" id="IPR000182">
    <property type="entry name" value="GNAT_dom"/>
</dbReference>
<feature type="domain" description="N-acetyltransferase" evidence="1">
    <location>
        <begin position="14"/>
        <end position="176"/>
    </location>
</feature>
<dbReference type="PROSITE" id="PS51186">
    <property type="entry name" value="GNAT"/>
    <property type="match status" value="1"/>
</dbReference>
<dbReference type="RefSeq" id="WP_140794417.1">
    <property type="nucleotide sequence ID" value="NZ_CP017170.1"/>
</dbReference>
<proteinExistence type="predicted"/>
<sequence length="183" mass="20167">MPAATIPTVETERLVMKGHSLEDYEECLALWSDPTVVRYISGKPSTREEMWSRLLRYVGHWDLLGYGFWVVREKATGRLVGEVGLGDFHRDMQPSQGAGPEAGWVLAPGFHGKGYATEAVRAALTWADAQLSPERVVCIIAPENAASIRVADKCGFRQTGQGSYKGEPSLMFERLAPVKMGAR</sequence>
<evidence type="ECO:0000259" key="1">
    <source>
        <dbReference type="PROSITE" id="PS51186"/>
    </source>
</evidence>
<dbReference type="Pfam" id="PF13302">
    <property type="entry name" value="Acetyltransf_3"/>
    <property type="match status" value="1"/>
</dbReference>
<dbReference type="AlphaFoldDB" id="A0AAE6KUB8"/>
<name>A0AAE6KUB8_MYXXA</name>
<reference evidence="2 3" key="1">
    <citation type="journal article" date="2019" name="Science">
        <title>Social genes are selection hotspots in kin groups of a soil microbe.</title>
        <authorList>
            <person name="Wielgoss S."/>
            <person name="Wolfensberger R."/>
            <person name="Sun L."/>
            <person name="Fiegna F."/>
            <person name="Velicer G.J."/>
        </authorList>
    </citation>
    <scope>NUCLEOTIDE SEQUENCE [LARGE SCALE GENOMIC DNA]</scope>
    <source>
        <strain evidence="2 3">MC3.5.9c15</strain>
    </source>
</reference>
<dbReference type="Gene3D" id="3.40.630.30">
    <property type="match status" value="1"/>
</dbReference>
<evidence type="ECO:0000313" key="3">
    <source>
        <dbReference type="Proteomes" id="UP000320179"/>
    </source>
</evidence>
<accession>A0AAE6KUB8</accession>
<dbReference type="SUPFAM" id="SSF55729">
    <property type="entry name" value="Acyl-CoA N-acyltransferases (Nat)"/>
    <property type="match status" value="1"/>
</dbReference>
<dbReference type="Proteomes" id="UP000320179">
    <property type="component" value="Chromosome"/>
</dbReference>
<evidence type="ECO:0000313" key="2">
    <source>
        <dbReference type="EMBL" id="QDE70268.1"/>
    </source>
</evidence>